<dbReference type="InterPro" id="IPR001245">
    <property type="entry name" value="Ser-Thr/Tyr_kinase_cat_dom"/>
</dbReference>
<dbReference type="SUPFAM" id="SSF56112">
    <property type="entry name" value="Protein kinase-like (PK-like)"/>
    <property type="match status" value="1"/>
</dbReference>
<keyword evidence="13" id="KW-0408">Iron</keyword>
<dbReference type="Gene3D" id="3.10.120.10">
    <property type="entry name" value="Cytochrome b5-like heme/steroid binding domain"/>
    <property type="match status" value="1"/>
</dbReference>
<keyword evidence="12" id="KW-1133">Transmembrane helix</keyword>
<keyword evidence="15" id="KW-0325">Glycoprotein</keyword>
<comment type="catalytic activity">
    <reaction evidence="17">
        <text>L-seryl-[protein] + ATP = O-phospho-L-seryl-[protein] + ADP + H(+)</text>
        <dbReference type="Rhea" id="RHEA:17989"/>
        <dbReference type="Rhea" id="RHEA-COMP:9863"/>
        <dbReference type="Rhea" id="RHEA-COMP:11604"/>
        <dbReference type="ChEBI" id="CHEBI:15378"/>
        <dbReference type="ChEBI" id="CHEBI:29999"/>
        <dbReference type="ChEBI" id="CHEBI:30616"/>
        <dbReference type="ChEBI" id="CHEBI:83421"/>
        <dbReference type="ChEBI" id="CHEBI:456216"/>
        <dbReference type="EC" id="2.7.11.1"/>
    </reaction>
</comment>
<dbReference type="GO" id="GO:0005524">
    <property type="term" value="F:ATP binding"/>
    <property type="evidence" value="ECO:0007669"/>
    <property type="project" value="UniProtKB-UniRule"/>
</dbReference>
<comment type="subcellular location">
    <subcellularLocation>
        <location evidence="1">Membrane</location>
        <topology evidence="1">Single-pass type I membrane protein</topology>
    </subcellularLocation>
</comment>
<dbReference type="GO" id="GO:0020037">
    <property type="term" value="F:heme binding"/>
    <property type="evidence" value="ECO:0007669"/>
    <property type="project" value="InterPro"/>
</dbReference>
<feature type="binding site" evidence="18">
    <location>
        <position position="315"/>
    </location>
    <ligand>
        <name>ATP</name>
        <dbReference type="ChEBI" id="CHEBI:30616"/>
    </ligand>
</feature>
<dbReference type="InterPro" id="IPR011009">
    <property type="entry name" value="Kinase-like_dom_sf"/>
</dbReference>
<evidence type="ECO:0000256" key="11">
    <source>
        <dbReference type="ARBA" id="ARBA00022840"/>
    </source>
</evidence>
<reference evidence="21 22" key="1">
    <citation type="submission" date="2020-06" db="EMBL/GenBank/DDBJ databases">
        <title>Transcriptomic and genomic resources for Thalictrum thalictroides and T. hernandezii: Facilitating candidate gene discovery in an emerging model plant lineage.</title>
        <authorList>
            <person name="Arias T."/>
            <person name="Riano-Pachon D.M."/>
            <person name="Di Stilio V.S."/>
        </authorList>
    </citation>
    <scope>NUCLEOTIDE SEQUENCE [LARGE SCALE GENOMIC DNA]</scope>
    <source>
        <strain evidence="22">cv. WT478/WT964</strain>
        <tissue evidence="21">Leaves</tissue>
    </source>
</reference>
<dbReference type="EMBL" id="JABWDY010036875">
    <property type="protein sequence ID" value="KAF5180848.1"/>
    <property type="molecule type" value="Genomic_DNA"/>
</dbReference>
<keyword evidence="3" id="KW-0723">Serine/threonine-protein kinase</keyword>
<keyword evidence="21" id="KW-0675">Receptor</keyword>
<evidence type="ECO:0000256" key="5">
    <source>
        <dbReference type="ARBA" id="ARBA00022679"/>
    </source>
</evidence>
<evidence type="ECO:0000256" key="12">
    <source>
        <dbReference type="ARBA" id="ARBA00022989"/>
    </source>
</evidence>
<keyword evidence="10 21" id="KW-0418">Kinase</keyword>
<dbReference type="PANTHER" id="PTHR27009">
    <property type="entry name" value="RUST RESISTANCE KINASE LR10-RELATED"/>
    <property type="match status" value="1"/>
</dbReference>
<dbReference type="InterPro" id="IPR018506">
    <property type="entry name" value="Cyt_B5_heme-BS"/>
</dbReference>
<comment type="catalytic activity">
    <reaction evidence="16">
        <text>L-threonyl-[protein] + ATP = O-phospho-L-threonyl-[protein] + ADP + H(+)</text>
        <dbReference type="Rhea" id="RHEA:46608"/>
        <dbReference type="Rhea" id="RHEA-COMP:11060"/>
        <dbReference type="Rhea" id="RHEA-COMP:11605"/>
        <dbReference type="ChEBI" id="CHEBI:15378"/>
        <dbReference type="ChEBI" id="CHEBI:30013"/>
        <dbReference type="ChEBI" id="CHEBI:30616"/>
        <dbReference type="ChEBI" id="CHEBI:61977"/>
        <dbReference type="ChEBI" id="CHEBI:456216"/>
        <dbReference type="EC" id="2.7.11.1"/>
    </reaction>
</comment>
<keyword evidence="7" id="KW-0479">Metal-binding</keyword>
<evidence type="ECO:0000256" key="1">
    <source>
        <dbReference type="ARBA" id="ARBA00004479"/>
    </source>
</evidence>
<evidence type="ECO:0000256" key="10">
    <source>
        <dbReference type="ARBA" id="ARBA00022777"/>
    </source>
</evidence>
<keyword evidence="4" id="KW-0349">Heme</keyword>
<evidence type="ECO:0000256" key="3">
    <source>
        <dbReference type="ARBA" id="ARBA00022527"/>
    </source>
</evidence>
<keyword evidence="9 18" id="KW-0547">Nucleotide-binding</keyword>
<dbReference type="SMART" id="SM00220">
    <property type="entry name" value="S_TKc"/>
    <property type="match status" value="1"/>
</dbReference>
<evidence type="ECO:0000256" key="2">
    <source>
        <dbReference type="ARBA" id="ARBA00012513"/>
    </source>
</evidence>
<evidence type="ECO:0000259" key="19">
    <source>
        <dbReference type="PROSITE" id="PS50011"/>
    </source>
</evidence>
<dbReference type="SUPFAM" id="SSF55856">
    <property type="entry name" value="Cytochrome b5-like heme/steroid binding domain"/>
    <property type="match status" value="1"/>
</dbReference>
<dbReference type="GO" id="GO:0016020">
    <property type="term" value="C:membrane"/>
    <property type="evidence" value="ECO:0007669"/>
    <property type="project" value="UniProtKB-SubCell"/>
</dbReference>
<dbReference type="InterPro" id="IPR008271">
    <property type="entry name" value="Ser/Thr_kinase_AS"/>
</dbReference>
<dbReference type="PROSITE" id="PS00107">
    <property type="entry name" value="PROTEIN_KINASE_ATP"/>
    <property type="match status" value="1"/>
</dbReference>
<evidence type="ECO:0000256" key="4">
    <source>
        <dbReference type="ARBA" id="ARBA00022617"/>
    </source>
</evidence>
<dbReference type="InterPro" id="IPR017441">
    <property type="entry name" value="Protein_kinase_ATP_BS"/>
</dbReference>
<evidence type="ECO:0000256" key="8">
    <source>
        <dbReference type="ARBA" id="ARBA00022729"/>
    </source>
</evidence>
<evidence type="ECO:0000256" key="7">
    <source>
        <dbReference type="ARBA" id="ARBA00022723"/>
    </source>
</evidence>
<dbReference type="PROSITE" id="PS00108">
    <property type="entry name" value="PROTEIN_KINASE_ST"/>
    <property type="match status" value="1"/>
</dbReference>
<evidence type="ECO:0000256" key="13">
    <source>
        <dbReference type="ARBA" id="ARBA00023004"/>
    </source>
</evidence>
<keyword evidence="8" id="KW-0732">Signal</keyword>
<dbReference type="InterPro" id="IPR045874">
    <property type="entry name" value="LRK10/LRL21-25-like"/>
</dbReference>
<evidence type="ECO:0000256" key="18">
    <source>
        <dbReference type="PROSITE-ProRule" id="PRU10141"/>
    </source>
</evidence>
<dbReference type="SMART" id="SM00248">
    <property type="entry name" value="ANK"/>
    <property type="match status" value="4"/>
</dbReference>
<dbReference type="Gene3D" id="3.30.200.20">
    <property type="entry name" value="Phosphorylase Kinase, domain 1"/>
    <property type="match status" value="1"/>
</dbReference>
<dbReference type="PROSITE" id="PS50255">
    <property type="entry name" value="CYTOCHROME_B5_2"/>
    <property type="match status" value="1"/>
</dbReference>
<dbReference type="SUPFAM" id="SSF48403">
    <property type="entry name" value="Ankyrin repeat"/>
    <property type="match status" value="1"/>
</dbReference>
<evidence type="ECO:0000256" key="9">
    <source>
        <dbReference type="ARBA" id="ARBA00022741"/>
    </source>
</evidence>
<dbReference type="InterPro" id="IPR002110">
    <property type="entry name" value="Ankyrin_rpt"/>
</dbReference>
<name>A0A7J6V847_THATH</name>
<gene>
    <name evidence="21" type="ORF">FRX31_029565</name>
</gene>
<dbReference type="PRINTS" id="PR00363">
    <property type="entry name" value="CYTOCHROMEB5"/>
</dbReference>
<evidence type="ECO:0000256" key="14">
    <source>
        <dbReference type="ARBA" id="ARBA00023136"/>
    </source>
</evidence>
<dbReference type="Pfam" id="PF00173">
    <property type="entry name" value="Cyt-b5"/>
    <property type="match status" value="1"/>
</dbReference>
<dbReference type="InterPro" id="IPR036400">
    <property type="entry name" value="Cyt_B5-like_heme/steroid_sf"/>
</dbReference>
<organism evidence="21 22">
    <name type="scientific">Thalictrum thalictroides</name>
    <name type="common">Rue-anemone</name>
    <name type="synonym">Anemone thalictroides</name>
    <dbReference type="NCBI Taxonomy" id="46969"/>
    <lineage>
        <taxon>Eukaryota</taxon>
        <taxon>Viridiplantae</taxon>
        <taxon>Streptophyta</taxon>
        <taxon>Embryophyta</taxon>
        <taxon>Tracheophyta</taxon>
        <taxon>Spermatophyta</taxon>
        <taxon>Magnoliopsida</taxon>
        <taxon>Ranunculales</taxon>
        <taxon>Ranunculaceae</taxon>
        <taxon>Thalictroideae</taxon>
        <taxon>Thalictrum</taxon>
    </lineage>
</organism>
<keyword evidence="14" id="KW-0472">Membrane</keyword>
<dbReference type="AlphaFoldDB" id="A0A7J6V847"/>
<dbReference type="InterPro" id="IPR001199">
    <property type="entry name" value="Cyt_B5-like_heme/steroid-bd"/>
</dbReference>
<evidence type="ECO:0000256" key="6">
    <source>
        <dbReference type="ARBA" id="ARBA00022692"/>
    </source>
</evidence>
<dbReference type="Gene3D" id="1.10.510.10">
    <property type="entry name" value="Transferase(Phosphotransferase) domain 1"/>
    <property type="match status" value="1"/>
</dbReference>
<keyword evidence="5" id="KW-0808">Transferase</keyword>
<dbReference type="InterPro" id="IPR036770">
    <property type="entry name" value="Ankyrin_rpt-contain_sf"/>
</dbReference>
<dbReference type="FunFam" id="1.10.510.10:FF:001023">
    <property type="entry name" value="Os07g0541700 protein"/>
    <property type="match status" value="1"/>
</dbReference>
<sequence length="588" mass="67293">MRGDLDYIKSVELNVLLNSRDQDRMSVLCVATTWEQLDCCEEILKRCPSLLYHHNNYKWSVLHRAAYQKNYRLIDFYVSAGLEAAKCEGGTDNMIRFRKWINLQNREGRDTALILAVARGSRRMVKRFAEVDHQYKLGLSEIVGSNKRTALQWAMHYEDHKMIQMLTGSGDPNHSGAGAASESIIFTFAEVCKHNKLEDCWLLINNKVYDVTKFLRDHPGGSEVLVQTSGKDATTDFEKAHSHSSNAVTMMDEFYVGVCDSITSLLSQLANDKPQLYSRMQLEEFTKNFSQLLGFGSFGDVYKGQFPNGVFIAVKVLKNIESKEKVMEEQFMAEVDTMGRAYHRNLIKLYGYCYESNTKFKALVYDYMENGSFDKILFEKKLDVPWAKLHIIAKEIAQGISYLHESCYPQIIHQDIKPANVLLDSNFSPKIIDFGLAKINNGESQFEQTKIKGSRDYMAPEVNQPEKVKLSCKLDVYSFGKMLFDILGSKRNHVDKSGFPSKVWEKYKTNELDAFILECGIKEEDKENAKRLAIIALLCVDHNPRARPMLSNVVKMLEGKMKLDTPVTPFYPEYYSSESSSMSDSRDY</sequence>
<protein>
    <recommendedName>
        <fullName evidence="2">non-specific serine/threonine protein kinase</fullName>
        <ecNumber evidence="2">2.7.11.1</ecNumber>
    </recommendedName>
</protein>
<evidence type="ECO:0000313" key="22">
    <source>
        <dbReference type="Proteomes" id="UP000554482"/>
    </source>
</evidence>
<keyword evidence="22" id="KW-1185">Reference proteome</keyword>
<evidence type="ECO:0000313" key="21">
    <source>
        <dbReference type="EMBL" id="KAF5180848.1"/>
    </source>
</evidence>
<dbReference type="FunFam" id="3.10.120.10:FF:000002">
    <property type="entry name" value="Cytochrome b5 type B"/>
    <property type="match status" value="1"/>
</dbReference>
<proteinExistence type="predicted"/>
<dbReference type="EC" id="2.7.11.1" evidence="2"/>
<evidence type="ECO:0000259" key="20">
    <source>
        <dbReference type="PROSITE" id="PS50255"/>
    </source>
</evidence>
<dbReference type="Gene3D" id="1.25.40.20">
    <property type="entry name" value="Ankyrin repeat-containing domain"/>
    <property type="match status" value="1"/>
</dbReference>
<dbReference type="GO" id="GO:0004674">
    <property type="term" value="F:protein serine/threonine kinase activity"/>
    <property type="evidence" value="ECO:0007669"/>
    <property type="project" value="UniProtKB-KW"/>
</dbReference>
<dbReference type="PROSITE" id="PS50011">
    <property type="entry name" value="PROTEIN_KINASE_DOM"/>
    <property type="match status" value="1"/>
</dbReference>
<evidence type="ECO:0000256" key="17">
    <source>
        <dbReference type="ARBA" id="ARBA00048679"/>
    </source>
</evidence>
<dbReference type="InterPro" id="IPR000719">
    <property type="entry name" value="Prot_kinase_dom"/>
</dbReference>
<dbReference type="PROSITE" id="PS00191">
    <property type="entry name" value="CYTOCHROME_B5_1"/>
    <property type="match status" value="1"/>
</dbReference>
<accession>A0A7J6V847</accession>
<evidence type="ECO:0000256" key="16">
    <source>
        <dbReference type="ARBA" id="ARBA00047899"/>
    </source>
</evidence>
<dbReference type="Pfam" id="PF07714">
    <property type="entry name" value="PK_Tyr_Ser-Thr"/>
    <property type="match status" value="1"/>
</dbReference>
<dbReference type="OrthoDB" id="4062651at2759"/>
<keyword evidence="6" id="KW-0812">Transmembrane</keyword>
<dbReference type="SMART" id="SM01117">
    <property type="entry name" value="Cyt-b5"/>
    <property type="match status" value="1"/>
</dbReference>
<keyword evidence="11 18" id="KW-0067">ATP-binding</keyword>
<feature type="domain" description="Protein kinase" evidence="19">
    <location>
        <begin position="287"/>
        <end position="571"/>
    </location>
</feature>
<comment type="caution">
    <text evidence="21">The sequence shown here is derived from an EMBL/GenBank/DDBJ whole genome shotgun (WGS) entry which is preliminary data.</text>
</comment>
<feature type="domain" description="Cytochrome b5 heme-binding" evidence="20">
    <location>
        <begin position="183"/>
        <end position="260"/>
    </location>
</feature>
<dbReference type="Proteomes" id="UP000554482">
    <property type="component" value="Unassembled WGS sequence"/>
</dbReference>
<evidence type="ECO:0000256" key="15">
    <source>
        <dbReference type="ARBA" id="ARBA00023180"/>
    </source>
</evidence>
<dbReference type="GO" id="GO:0046872">
    <property type="term" value="F:metal ion binding"/>
    <property type="evidence" value="ECO:0007669"/>
    <property type="project" value="UniProtKB-KW"/>
</dbReference>